<dbReference type="AlphaFoldDB" id="A0A1V2ZWJ0"/>
<evidence type="ECO:0000256" key="1">
    <source>
        <dbReference type="SAM" id="MobiDB-lite"/>
    </source>
</evidence>
<gene>
    <name evidence="2" type="ORF">B1A74_10735</name>
</gene>
<name>A0A1V2ZWJ0_9GAMM</name>
<dbReference type="Proteomes" id="UP000189177">
    <property type="component" value="Unassembled WGS sequence"/>
</dbReference>
<sequence>MSVAEKLRTMEALWEDLSRTPEQVPAPEWHGEILEDRAAQIEQGQAQFTPWSSARERLLNRPLNED</sequence>
<dbReference type="Pfam" id="PF09720">
    <property type="entry name" value="Unstab_antitox"/>
    <property type="match status" value="1"/>
</dbReference>
<feature type="compositionally biased region" description="Basic and acidic residues" evidence="1">
    <location>
        <begin position="54"/>
        <end position="66"/>
    </location>
</feature>
<proteinExistence type="predicted"/>
<dbReference type="EMBL" id="MUZR01000049">
    <property type="protein sequence ID" value="OOC09484.1"/>
    <property type="molecule type" value="Genomic_DNA"/>
</dbReference>
<accession>A0A1V2ZWJ0</accession>
<protein>
    <submittedName>
        <fullName evidence="2">Addiction module component</fullName>
    </submittedName>
</protein>
<dbReference type="STRING" id="252474.B1A74_10735"/>
<comment type="caution">
    <text evidence="2">The sequence shown here is derived from an EMBL/GenBank/DDBJ whole genome shotgun (WGS) entry which is preliminary data.</text>
</comment>
<organism evidence="2 3">
    <name type="scientific">Thioalkalivibrio halophilus</name>
    <dbReference type="NCBI Taxonomy" id="252474"/>
    <lineage>
        <taxon>Bacteria</taxon>
        <taxon>Pseudomonadati</taxon>
        <taxon>Pseudomonadota</taxon>
        <taxon>Gammaproteobacteria</taxon>
        <taxon>Chromatiales</taxon>
        <taxon>Ectothiorhodospiraceae</taxon>
        <taxon>Thioalkalivibrio</taxon>
    </lineage>
</organism>
<feature type="region of interest" description="Disordered" evidence="1">
    <location>
        <begin position="45"/>
        <end position="66"/>
    </location>
</feature>
<dbReference type="InterPro" id="IPR013406">
    <property type="entry name" value="CHP02574_addiction_mod"/>
</dbReference>
<keyword evidence="3" id="KW-1185">Reference proteome</keyword>
<evidence type="ECO:0000313" key="2">
    <source>
        <dbReference type="EMBL" id="OOC09484.1"/>
    </source>
</evidence>
<reference evidence="2 3" key="1">
    <citation type="submission" date="2017-02" db="EMBL/GenBank/DDBJ databases">
        <title>Genomic diversity within the haloalkaliphilic genus Thioalkalivibrio.</title>
        <authorList>
            <person name="Ahn A.-C."/>
            <person name="Meier-Kolthoff J."/>
            <person name="Overmars L."/>
            <person name="Richter M."/>
            <person name="Woyke T."/>
            <person name="Sorokin D.Y."/>
            <person name="Muyzer G."/>
        </authorList>
    </citation>
    <scope>NUCLEOTIDE SEQUENCE [LARGE SCALE GENOMIC DNA]</scope>
    <source>
        <strain evidence="2 3">HL17</strain>
    </source>
</reference>
<evidence type="ECO:0000313" key="3">
    <source>
        <dbReference type="Proteomes" id="UP000189177"/>
    </source>
</evidence>